<evidence type="ECO:0000313" key="1">
    <source>
        <dbReference type="EMBL" id="PZR36634.1"/>
    </source>
</evidence>
<dbReference type="EMBL" id="QFQZ01000005">
    <property type="protein sequence ID" value="PZR36634.1"/>
    <property type="molecule type" value="Genomic_DNA"/>
</dbReference>
<accession>A0A2W5X6V0</accession>
<organism evidence="1 2">
    <name type="scientific">Caulobacter segnis</name>
    <dbReference type="NCBI Taxonomy" id="88688"/>
    <lineage>
        <taxon>Bacteria</taxon>
        <taxon>Pseudomonadati</taxon>
        <taxon>Pseudomonadota</taxon>
        <taxon>Alphaproteobacteria</taxon>
        <taxon>Caulobacterales</taxon>
        <taxon>Caulobacteraceae</taxon>
        <taxon>Caulobacter</taxon>
    </lineage>
</organism>
<dbReference type="AlphaFoldDB" id="A0A2W5X6V0"/>
<proteinExistence type="predicted"/>
<gene>
    <name evidence="1" type="ORF">DI526_02720</name>
</gene>
<sequence length="71" mass="8000">MPRKSQPRDLPTDLHDYLNILPPPLPRPPPSRVSFAVTDVWSAKVPFEIDELQLVEAYLETVLAELLGPLP</sequence>
<dbReference type="Proteomes" id="UP000249393">
    <property type="component" value="Unassembled WGS sequence"/>
</dbReference>
<reference evidence="1 2" key="1">
    <citation type="submission" date="2017-08" db="EMBL/GenBank/DDBJ databases">
        <title>Infants hospitalized years apart are colonized by the same room-sourced microbial strains.</title>
        <authorList>
            <person name="Brooks B."/>
            <person name="Olm M.R."/>
            <person name="Firek B.A."/>
            <person name="Baker R."/>
            <person name="Thomas B.C."/>
            <person name="Morowitz M.J."/>
            <person name="Banfield J.F."/>
        </authorList>
    </citation>
    <scope>NUCLEOTIDE SEQUENCE [LARGE SCALE GENOMIC DNA]</scope>
    <source>
        <strain evidence="1">S2_003_000_R2_4</strain>
    </source>
</reference>
<name>A0A2W5X6V0_9CAUL</name>
<comment type="caution">
    <text evidence="1">The sequence shown here is derived from an EMBL/GenBank/DDBJ whole genome shotgun (WGS) entry which is preliminary data.</text>
</comment>
<protein>
    <submittedName>
        <fullName evidence="1">Uncharacterized protein</fullName>
    </submittedName>
</protein>
<evidence type="ECO:0000313" key="2">
    <source>
        <dbReference type="Proteomes" id="UP000249393"/>
    </source>
</evidence>